<feature type="chain" id="PRO_5045715626" evidence="3">
    <location>
        <begin position="21"/>
        <end position="310"/>
    </location>
</feature>
<proteinExistence type="predicted"/>
<evidence type="ECO:0000256" key="3">
    <source>
        <dbReference type="SAM" id="SignalP"/>
    </source>
</evidence>
<feature type="transmembrane region" description="Helical" evidence="2">
    <location>
        <begin position="260"/>
        <end position="293"/>
    </location>
</feature>
<feature type="signal peptide" evidence="3">
    <location>
        <begin position="1"/>
        <end position="20"/>
    </location>
</feature>
<keyword evidence="3" id="KW-0732">Signal</keyword>
<evidence type="ECO:0000259" key="4">
    <source>
        <dbReference type="Pfam" id="PF14257"/>
    </source>
</evidence>
<dbReference type="Proteomes" id="UP001516662">
    <property type="component" value="Unassembled WGS sequence"/>
</dbReference>
<evidence type="ECO:0000256" key="2">
    <source>
        <dbReference type="SAM" id="Phobius"/>
    </source>
</evidence>
<dbReference type="Pfam" id="PF14257">
    <property type="entry name" value="DUF4349"/>
    <property type="match status" value="1"/>
</dbReference>
<feature type="compositionally biased region" description="Polar residues" evidence="1">
    <location>
        <begin position="26"/>
        <end position="39"/>
    </location>
</feature>
<keyword evidence="2" id="KW-1133">Transmembrane helix</keyword>
<evidence type="ECO:0000313" key="5">
    <source>
        <dbReference type="EMBL" id="MBE4908904.1"/>
    </source>
</evidence>
<dbReference type="RefSeq" id="WP_193536979.1">
    <property type="nucleotide sequence ID" value="NZ_JADCLJ010000020.1"/>
</dbReference>
<accession>A0ABR9QKD4</accession>
<keyword evidence="2" id="KW-0812">Transmembrane</keyword>
<dbReference type="PROSITE" id="PS51257">
    <property type="entry name" value="PROKAR_LIPOPROTEIN"/>
    <property type="match status" value="1"/>
</dbReference>
<feature type="domain" description="DUF4349" evidence="4">
    <location>
        <begin position="75"/>
        <end position="289"/>
    </location>
</feature>
<gene>
    <name evidence="5" type="ORF">IMZ08_12620</name>
</gene>
<feature type="compositionally biased region" description="Basic and acidic residues" evidence="1">
    <location>
        <begin position="47"/>
        <end position="63"/>
    </location>
</feature>
<sequence>MNKYKLVITLVILSFGLILAACSGGASESTENSKTSMDMATSEEAPAEAKMEQNRLADGKNKGVTDSNKSNQQSRMVIYHADLQLEVKDYKSVHSKIELLVNEMNGYIVESNVYNHGENQMEGRLTVRVPESLFNSFISQVGEMSEKVNHQNITGQDVTEEYVDLGSRLKSKEVVEERLLQFMRDAKETKDLLQISSDLAVVQEEIEQIKGRMNYLENQANLSTVSMTLYENKVIVPEIDGSGLNTWDKTKKQFMDSINFILGAVSGFFVFLIGNSPILLLLGLLGFVVYLFMRKMARQKIREEQQKSGD</sequence>
<name>A0ABR9QKD4_9BACI</name>
<keyword evidence="2" id="KW-0472">Membrane</keyword>
<evidence type="ECO:0000256" key="1">
    <source>
        <dbReference type="SAM" id="MobiDB-lite"/>
    </source>
</evidence>
<dbReference type="InterPro" id="IPR025645">
    <property type="entry name" value="DUF4349"/>
</dbReference>
<protein>
    <submittedName>
        <fullName evidence="5">DUF4349 domain-containing protein</fullName>
    </submittedName>
</protein>
<feature type="region of interest" description="Disordered" evidence="1">
    <location>
        <begin position="26"/>
        <end position="71"/>
    </location>
</feature>
<dbReference type="EMBL" id="JADCLJ010000020">
    <property type="protein sequence ID" value="MBE4908904.1"/>
    <property type="molecule type" value="Genomic_DNA"/>
</dbReference>
<comment type="caution">
    <text evidence="5">The sequence shown here is derived from an EMBL/GenBank/DDBJ whole genome shotgun (WGS) entry which is preliminary data.</text>
</comment>
<keyword evidence="6" id="KW-1185">Reference proteome</keyword>
<evidence type="ECO:0000313" key="6">
    <source>
        <dbReference type="Proteomes" id="UP001516662"/>
    </source>
</evidence>
<organism evidence="5 6">
    <name type="scientific">Litchfieldia luteola</name>
    <dbReference type="NCBI Taxonomy" id="682179"/>
    <lineage>
        <taxon>Bacteria</taxon>
        <taxon>Bacillati</taxon>
        <taxon>Bacillota</taxon>
        <taxon>Bacilli</taxon>
        <taxon>Bacillales</taxon>
        <taxon>Bacillaceae</taxon>
        <taxon>Litchfieldia</taxon>
    </lineage>
</organism>
<reference evidence="5 6" key="1">
    <citation type="submission" date="2020-10" db="EMBL/GenBank/DDBJ databases">
        <title>Bacillus sp. HD4P25, an endophyte from a halophyte.</title>
        <authorList>
            <person name="Sun J.-Q."/>
        </authorList>
    </citation>
    <scope>NUCLEOTIDE SEQUENCE [LARGE SCALE GENOMIC DNA]</scope>
    <source>
        <strain evidence="5 6">YIM 93174</strain>
    </source>
</reference>